<keyword evidence="1" id="KW-0812">Transmembrane</keyword>
<dbReference type="Gene3D" id="3.30.70.1440">
    <property type="entry name" value="Multidrug efflux transporter AcrB pore domain"/>
    <property type="match status" value="1"/>
</dbReference>
<accession>I1DVF3</accession>
<protein>
    <submittedName>
        <fullName evidence="2">AcrB/AcrD/AcrF family protein</fullName>
    </submittedName>
</protein>
<comment type="caution">
    <text evidence="2">The sequence shown here is derived from an EMBL/GenBank/DDBJ whole genome shotgun (WGS) entry which is preliminary data.</text>
</comment>
<dbReference type="OrthoDB" id="9758297at2"/>
<feature type="transmembrane region" description="Helical" evidence="1">
    <location>
        <begin position="468"/>
        <end position="486"/>
    </location>
</feature>
<evidence type="ECO:0000313" key="3">
    <source>
        <dbReference type="Proteomes" id="UP000004374"/>
    </source>
</evidence>
<keyword evidence="3" id="KW-1185">Reference proteome</keyword>
<dbReference type="EMBL" id="BAFK01000004">
    <property type="protein sequence ID" value="GAB58031.1"/>
    <property type="molecule type" value="Genomic_DNA"/>
</dbReference>
<feature type="transmembrane region" description="Helical" evidence="1">
    <location>
        <begin position="435"/>
        <end position="456"/>
    </location>
</feature>
<evidence type="ECO:0000313" key="2">
    <source>
        <dbReference type="EMBL" id="GAB58031.1"/>
    </source>
</evidence>
<name>I1DVF3_9GAMM</name>
<feature type="transmembrane region" description="Helical" evidence="1">
    <location>
        <begin position="340"/>
        <end position="357"/>
    </location>
</feature>
<dbReference type="SUPFAM" id="SSF82866">
    <property type="entry name" value="Multidrug efflux transporter AcrB transmembrane domain"/>
    <property type="match status" value="2"/>
</dbReference>
<dbReference type="AlphaFoldDB" id="I1DVF3"/>
<evidence type="ECO:0000256" key="1">
    <source>
        <dbReference type="SAM" id="Phobius"/>
    </source>
</evidence>
<dbReference type="Gene3D" id="3.30.2090.10">
    <property type="entry name" value="Multidrug efflux transporter AcrB TolC docking domain, DN and DC subdomains"/>
    <property type="match status" value="2"/>
</dbReference>
<feature type="transmembrane region" description="Helical" evidence="1">
    <location>
        <begin position="966"/>
        <end position="991"/>
    </location>
</feature>
<sequence length="1091" mass="118296">MKLVDTAVARPVTIWMFTLGILLFGLVAAGRLAVNLLPDLSYPSLTVRTEFIGAAPAEVEQLVSKPIEEAVGIVKGVRKVMSVSRSGRSDVVMEFDWGTDMDLAALEVREKLDVLLLPLEIEKPLLLRFNPNHDPIVRLALSRENSGEALSPAQLVSLRTFAEEDLRRALESLTGVAAVRPDGGLSQEIQILVDPQKLSQLQLDISQISNRLRQENLNQAGGRLETPSYDYLVRTINQFADLNQIENLYLAEVNGSQIRLKDVAEVRDSFVDRQSITYVDGKEAIEVAIYKEGDANTVQVAQTLLAQLPQLEKALPAGYRLTLVYDQSEFIKQAIDDVKSAAVVGGVLAMLVLYLFLRNAWATLIISISIPVSVIATFNLMYGQGITLNMMSLGGIALAVGLLVDNAIVVLENIARHKEQGKPAFEAAKIGTREVSMAITASTLTTVAVFFPLVFVEGIAGQLFRDQALTVTFALLASLVVALTLIPTMAARERSQTASDAPALPTPTEAPVRRWYYWPTWPLRMLGKALRGLALLVLSVLTLLFRVVSRGLALLFKPLLLAVQWLLVRLEALYRRTLNGALKLKALTLTLTLTIAALCFSLLPRLGADVIPAISQGEFFVEIQLPVGSAIEQTDKVLTQLAALAGEQAGVKRSYAQAGTGAQMTVDPSIGGSHWGRLNVVLQSDSSAEQEQQVINVLRDYLAQQPDISVKIDRPQLFSFSTPLEIELSGYELAQLKTAADSLLLALEAEDRFSDVKTSLRPGQPEITLYFNHGLLSQLGLTSHDVAKRVAAYVGGELAGQYSVNDRKVDIRVRLAEQYRQSEQQLAQLIINPGSDKPLPLSAVAEIKRETGPSEITRIGQQRVAVVSANLAYGDLEQATAAAERILAAQQLPYGVSAAVVGQSEEMQRAYTSLTIALLLAVFLVYLVMASQFENLLQPLLILFTVPLAGAGAILGLWLTDTRLSVIVFIGLIMLAGIVVNNAIVLIDRINQLRDEGLALKQAIVEAGASRLRPVLMTTLTTILGLLPMALGSGDGSEIRAPMAITVIFGLALATLLTLLFIPVLYALVSRDKPRTASIDATATQTAEVSV</sequence>
<dbReference type="GO" id="GO:0005886">
    <property type="term" value="C:plasma membrane"/>
    <property type="evidence" value="ECO:0007669"/>
    <property type="project" value="TreeGrafter"/>
</dbReference>
<gene>
    <name evidence="2" type="ORF">RNAN_1002</name>
</gene>
<dbReference type="Proteomes" id="UP000004374">
    <property type="component" value="Unassembled WGS sequence"/>
</dbReference>
<feature type="transmembrane region" description="Helical" evidence="1">
    <location>
        <begin position="940"/>
        <end position="960"/>
    </location>
</feature>
<dbReference type="STRING" id="562729.RNAN_1002"/>
<dbReference type="Gene3D" id="3.30.70.1430">
    <property type="entry name" value="Multidrug efflux transporter AcrB pore domain"/>
    <property type="match status" value="2"/>
</dbReference>
<dbReference type="Gene3D" id="1.20.1640.10">
    <property type="entry name" value="Multidrug efflux transporter AcrB transmembrane domain"/>
    <property type="match status" value="2"/>
</dbReference>
<dbReference type="InterPro" id="IPR027463">
    <property type="entry name" value="AcrB_DN_DC_subdom"/>
</dbReference>
<feature type="transmembrane region" description="Helical" evidence="1">
    <location>
        <begin position="1043"/>
        <end position="1069"/>
    </location>
</feature>
<dbReference type="Pfam" id="PF00873">
    <property type="entry name" value="ACR_tran"/>
    <property type="match status" value="2"/>
</dbReference>
<organism evidence="2 3">
    <name type="scientific">Rheinheimera nanhaiensis E407-8</name>
    <dbReference type="NCBI Taxonomy" id="562729"/>
    <lineage>
        <taxon>Bacteria</taxon>
        <taxon>Pseudomonadati</taxon>
        <taxon>Pseudomonadota</taxon>
        <taxon>Gammaproteobacteria</taxon>
        <taxon>Chromatiales</taxon>
        <taxon>Chromatiaceae</taxon>
        <taxon>Rheinheimera</taxon>
    </lineage>
</organism>
<feature type="transmembrane region" description="Helical" evidence="1">
    <location>
        <begin position="12"/>
        <end position="34"/>
    </location>
</feature>
<proteinExistence type="predicted"/>
<dbReference type="SUPFAM" id="SSF82693">
    <property type="entry name" value="Multidrug efflux transporter AcrB pore domain, PN1, PN2, PC1 and PC2 subdomains"/>
    <property type="match status" value="2"/>
</dbReference>
<reference evidence="2 3" key="1">
    <citation type="journal article" date="2012" name="J. Bacteriol.">
        <title>Genome Sequence of the Protease-Producing Bacterium Rheinheimera nanhaiensis E407-8T, Isolated from Deep-Sea Sediment of the South China Sea.</title>
        <authorList>
            <person name="Zhang X.-Y."/>
            <person name="Zhang Y.-J."/>
            <person name="Qin Q.-L."/>
            <person name="Xie B.-B."/>
            <person name="Chen X.-L."/>
            <person name="Zhou B.-C."/>
            <person name="Zhang Y.-Z."/>
        </authorList>
    </citation>
    <scope>NUCLEOTIDE SEQUENCE [LARGE SCALE GENOMIC DNA]</scope>
    <source>
        <strain evidence="2 3">E407-8</strain>
    </source>
</reference>
<dbReference type="PANTHER" id="PTHR32063:SF0">
    <property type="entry name" value="SWARMING MOTILITY PROTEIN SWRC"/>
    <property type="match status" value="1"/>
</dbReference>
<feature type="transmembrane region" description="Helical" evidence="1">
    <location>
        <begin position="1012"/>
        <end position="1031"/>
    </location>
</feature>
<dbReference type="InterPro" id="IPR001036">
    <property type="entry name" value="Acrflvin-R"/>
</dbReference>
<dbReference type="SUPFAM" id="SSF82714">
    <property type="entry name" value="Multidrug efflux transporter AcrB TolC docking domain, DN and DC subdomains"/>
    <property type="match status" value="2"/>
</dbReference>
<feature type="transmembrane region" description="Helical" evidence="1">
    <location>
        <begin position="364"/>
        <end position="382"/>
    </location>
</feature>
<dbReference type="RefSeq" id="WP_008219347.1">
    <property type="nucleotide sequence ID" value="NZ_BAFK01000004.1"/>
</dbReference>
<keyword evidence="1" id="KW-1133">Transmembrane helix</keyword>
<dbReference type="PANTHER" id="PTHR32063">
    <property type="match status" value="1"/>
</dbReference>
<dbReference type="GO" id="GO:0042910">
    <property type="term" value="F:xenobiotic transmembrane transporter activity"/>
    <property type="evidence" value="ECO:0007669"/>
    <property type="project" value="TreeGrafter"/>
</dbReference>
<feature type="transmembrane region" description="Helical" evidence="1">
    <location>
        <begin position="394"/>
        <end position="414"/>
    </location>
</feature>
<keyword evidence="1" id="KW-0472">Membrane</keyword>
<dbReference type="PRINTS" id="PR00702">
    <property type="entry name" value="ACRIFLAVINRP"/>
</dbReference>
<feature type="transmembrane region" description="Helical" evidence="1">
    <location>
        <begin position="529"/>
        <end position="548"/>
    </location>
</feature>
<dbReference type="Gene3D" id="3.30.70.1320">
    <property type="entry name" value="Multidrug efflux transporter AcrB pore domain like"/>
    <property type="match status" value="1"/>
</dbReference>
<feature type="transmembrane region" description="Helical" evidence="1">
    <location>
        <begin position="910"/>
        <end position="928"/>
    </location>
</feature>